<comment type="caution">
    <text evidence="6">The sequence shown here is derived from an EMBL/GenBank/DDBJ whole genome shotgun (WGS) entry which is preliminary data.</text>
</comment>
<feature type="repeat" description="PPR" evidence="3">
    <location>
        <begin position="301"/>
        <end position="335"/>
    </location>
</feature>
<feature type="compositionally biased region" description="Polar residues" evidence="4">
    <location>
        <begin position="55"/>
        <end position="70"/>
    </location>
</feature>
<dbReference type="AlphaFoldDB" id="A0AAE0GFD7"/>
<dbReference type="InterPro" id="IPR036063">
    <property type="entry name" value="Smr_dom_sf"/>
</dbReference>
<dbReference type="NCBIfam" id="TIGR00756">
    <property type="entry name" value="PPR"/>
    <property type="match status" value="8"/>
</dbReference>
<evidence type="ECO:0000313" key="7">
    <source>
        <dbReference type="Proteomes" id="UP001190700"/>
    </source>
</evidence>
<dbReference type="PROSITE" id="PS51375">
    <property type="entry name" value="PPR"/>
    <property type="match status" value="9"/>
</dbReference>
<dbReference type="InterPro" id="IPR002885">
    <property type="entry name" value="PPR_rpt"/>
</dbReference>
<evidence type="ECO:0000256" key="1">
    <source>
        <dbReference type="ARBA" id="ARBA00007626"/>
    </source>
</evidence>
<feature type="repeat" description="PPR" evidence="3">
    <location>
        <begin position="511"/>
        <end position="545"/>
    </location>
</feature>
<protein>
    <recommendedName>
        <fullName evidence="5">Smr domain-containing protein</fullName>
    </recommendedName>
</protein>
<feature type="repeat" description="PPR" evidence="3">
    <location>
        <begin position="371"/>
        <end position="405"/>
    </location>
</feature>
<feature type="domain" description="Smr" evidence="5">
    <location>
        <begin position="593"/>
        <end position="673"/>
    </location>
</feature>
<organism evidence="6 7">
    <name type="scientific">Cymbomonas tetramitiformis</name>
    <dbReference type="NCBI Taxonomy" id="36881"/>
    <lineage>
        <taxon>Eukaryota</taxon>
        <taxon>Viridiplantae</taxon>
        <taxon>Chlorophyta</taxon>
        <taxon>Pyramimonadophyceae</taxon>
        <taxon>Pyramimonadales</taxon>
        <taxon>Pyramimonadaceae</taxon>
        <taxon>Cymbomonas</taxon>
    </lineage>
</organism>
<evidence type="ECO:0000256" key="4">
    <source>
        <dbReference type="SAM" id="MobiDB-lite"/>
    </source>
</evidence>
<sequence length="738" mass="81813">MQSVGRNDVCIHHVRGSSSAPFAYKSLSENTPNLFISKNVLFKRPERSREAKFQSGYSQQRGRFRTSSSTQDAIPWLRNPRLASRIATQGRVPAQHSKFGEGSLAGLKTATRFHRTRWLKLRLNTTCFCVAKYRGKTSNRKAKVHPQEYAGKTANRKKNRKFYRERKNVERIAAMLHGLDGRSDYGQALQKENIGPKTLNMLLTCLNNEHHNPDACLKLFRWAKKADKKLNSIHYTNMVSILGRNKKHREAARMFEDMKAAGVEARVETYTAILSAYEKSGLWEETLKLFEEMKAAKLEANIFTYSVLISACGKGGQLRHALRLFQEMKTEGIEANTITYSSLITACMKQKAWVQAGQIFEEMKTQGIKPNTITYSALISAYSSSGELEMALEVMEEMRAKRIKANTITYSALISACEKCGQLQTALDVFADMDAQGVPANTVTYSTLISACAKVGDLQRALEVFDAMQKGGVAPNTITYSSLISACEQGGQLDEALEILSEMQSAGVDANTITYSALINVADKAGEWRQALSFFQIMQAENLEPSSITYNQLANALWSAGERRRAILLIDSAVQRGMFAQLHGSGNPSETEMDLHHMSAGAAQAVILRWLCWIDVELGKDSPQVMARLGLITGWGKHSKTQGECSVKDQVCELLEELGIPFTQSPTNPGKLFASRKDLSVWLDSLGKDRGRRLLDVACSGFHRRSALTRHAGSKSSEGLCKNDGGGAAAPRVVMRSE</sequence>
<dbReference type="InterPro" id="IPR011990">
    <property type="entry name" value="TPR-like_helical_dom_sf"/>
</dbReference>
<accession>A0AAE0GFD7</accession>
<dbReference type="InterPro" id="IPR002625">
    <property type="entry name" value="Smr_dom"/>
</dbReference>
<feature type="region of interest" description="Disordered" evidence="4">
    <location>
        <begin position="51"/>
        <end position="70"/>
    </location>
</feature>
<dbReference type="Gene3D" id="3.30.1370.110">
    <property type="match status" value="1"/>
</dbReference>
<name>A0AAE0GFD7_9CHLO</name>
<dbReference type="Pfam" id="PF13812">
    <property type="entry name" value="PPR_3"/>
    <property type="match status" value="3"/>
</dbReference>
<dbReference type="Proteomes" id="UP001190700">
    <property type="component" value="Unassembled WGS sequence"/>
</dbReference>
<feature type="region of interest" description="Disordered" evidence="4">
    <location>
        <begin position="713"/>
        <end position="738"/>
    </location>
</feature>
<dbReference type="PANTHER" id="PTHR47447:SF17">
    <property type="entry name" value="OS12G0638900 PROTEIN"/>
    <property type="match status" value="1"/>
</dbReference>
<dbReference type="InterPro" id="IPR033443">
    <property type="entry name" value="PROP1-like_PPR_dom"/>
</dbReference>
<evidence type="ECO:0000259" key="5">
    <source>
        <dbReference type="PROSITE" id="PS50828"/>
    </source>
</evidence>
<dbReference type="SUPFAM" id="SSF48452">
    <property type="entry name" value="TPR-like"/>
    <property type="match status" value="1"/>
</dbReference>
<evidence type="ECO:0000256" key="2">
    <source>
        <dbReference type="ARBA" id="ARBA00022737"/>
    </source>
</evidence>
<evidence type="ECO:0000256" key="3">
    <source>
        <dbReference type="PROSITE-ProRule" id="PRU00708"/>
    </source>
</evidence>
<dbReference type="Pfam" id="PF17177">
    <property type="entry name" value="PPR_long"/>
    <property type="match status" value="1"/>
</dbReference>
<keyword evidence="2" id="KW-0677">Repeat</keyword>
<dbReference type="EMBL" id="LGRX02006214">
    <property type="protein sequence ID" value="KAK3277210.1"/>
    <property type="molecule type" value="Genomic_DNA"/>
</dbReference>
<comment type="similarity">
    <text evidence="1">Belongs to the PPR family. P subfamily.</text>
</comment>
<proteinExistence type="inferred from homology"/>
<dbReference type="SMART" id="SM00463">
    <property type="entry name" value="SMR"/>
    <property type="match status" value="1"/>
</dbReference>
<gene>
    <name evidence="6" type="ORF">CYMTET_14768</name>
</gene>
<feature type="repeat" description="PPR" evidence="3">
    <location>
        <begin position="231"/>
        <end position="265"/>
    </location>
</feature>
<dbReference type="PROSITE" id="PS50828">
    <property type="entry name" value="SMR"/>
    <property type="match status" value="1"/>
</dbReference>
<feature type="repeat" description="PPR" evidence="3">
    <location>
        <begin position="441"/>
        <end position="475"/>
    </location>
</feature>
<dbReference type="Gene3D" id="1.25.40.10">
    <property type="entry name" value="Tetratricopeptide repeat domain"/>
    <property type="match status" value="4"/>
</dbReference>
<feature type="repeat" description="PPR" evidence="3">
    <location>
        <begin position="476"/>
        <end position="510"/>
    </location>
</feature>
<feature type="repeat" description="PPR" evidence="3">
    <location>
        <begin position="336"/>
        <end position="370"/>
    </location>
</feature>
<dbReference type="PANTHER" id="PTHR47447">
    <property type="entry name" value="OS03G0856100 PROTEIN"/>
    <property type="match status" value="1"/>
</dbReference>
<dbReference type="SUPFAM" id="SSF160443">
    <property type="entry name" value="SMR domain-like"/>
    <property type="match status" value="1"/>
</dbReference>
<feature type="repeat" description="PPR" evidence="3">
    <location>
        <begin position="406"/>
        <end position="440"/>
    </location>
</feature>
<evidence type="ECO:0000313" key="6">
    <source>
        <dbReference type="EMBL" id="KAK3277210.1"/>
    </source>
</evidence>
<feature type="repeat" description="PPR" evidence="3">
    <location>
        <begin position="266"/>
        <end position="300"/>
    </location>
</feature>
<reference evidence="6 7" key="1">
    <citation type="journal article" date="2015" name="Genome Biol. Evol.">
        <title>Comparative Genomics of a Bacterivorous Green Alga Reveals Evolutionary Causalities and Consequences of Phago-Mixotrophic Mode of Nutrition.</title>
        <authorList>
            <person name="Burns J.A."/>
            <person name="Paasch A."/>
            <person name="Narechania A."/>
            <person name="Kim E."/>
        </authorList>
    </citation>
    <scope>NUCLEOTIDE SEQUENCE [LARGE SCALE GENOMIC DNA]</scope>
    <source>
        <strain evidence="6 7">PLY_AMNH</strain>
    </source>
</reference>
<keyword evidence="7" id="KW-1185">Reference proteome</keyword>